<evidence type="ECO:0000313" key="3">
    <source>
        <dbReference type="Proteomes" id="UP001275436"/>
    </source>
</evidence>
<protein>
    <submittedName>
        <fullName evidence="2">Aminoglycoside phosphotransferase</fullName>
    </submittedName>
</protein>
<gene>
    <name evidence="2" type="ORF">MACH08_02940</name>
</gene>
<dbReference type="EMBL" id="BSKO01000001">
    <property type="protein sequence ID" value="GLO64510.1"/>
    <property type="molecule type" value="Genomic_DNA"/>
</dbReference>
<proteinExistence type="predicted"/>
<dbReference type="Proteomes" id="UP001275436">
    <property type="component" value="Unassembled WGS sequence"/>
</dbReference>
<organism evidence="2 3">
    <name type="scientific">Oceanobacillus kimchii</name>
    <dbReference type="NCBI Taxonomy" id="746691"/>
    <lineage>
        <taxon>Bacteria</taxon>
        <taxon>Bacillati</taxon>
        <taxon>Bacillota</taxon>
        <taxon>Bacilli</taxon>
        <taxon>Bacillales</taxon>
        <taxon>Bacillaceae</taxon>
        <taxon>Oceanobacillus</taxon>
    </lineage>
</organism>
<evidence type="ECO:0000313" key="2">
    <source>
        <dbReference type="EMBL" id="GLO64510.1"/>
    </source>
</evidence>
<name>A0ABQ5THB8_9BACI</name>
<keyword evidence="3" id="KW-1185">Reference proteome</keyword>
<dbReference type="SUPFAM" id="SSF56112">
    <property type="entry name" value="Protein kinase-like (PK-like)"/>
    <property type="match status" value="1"/>
</dbReference>
<sequence>MTNQGLIRKIPELRECKEIIQIEKGFSADKKYIIHTEKNQKRLLRIFDCADMKQKQLEFMVLKKMEENQVACSRPKAIGEVGQHGYMITSYIEGEDAEIEVLKLSEEKQFQVGVEAGEELKKIHRLQVPPQISSWYSRKVIKHQSYMEAYQNCGVQVKNDEKIIRFIKDHMHLMKDRPNVFQHDDYHLSNLIINNGEFAGVIDFNRYDWGDPVHEFLKIGIFSREISIPFCTGQIKGYFSGREPDEGFWRLYSLYLAMCVFSTVVWTLKTIPENLNQMLDKVYTFLEDHNYFEEIVPKWYRREGGY</sequence>
<evidence type="ECO:0000259" key="1">
    <source>
        <dbReference type="Pfam" id="PF01636"/>
    </source>
</evidence>
<dbReference type="PANTHER" id="PTHR41283:SF1">
    <property type="entry name" value="AMINOGLYCOSIDE PHOSPHOTRANSFERASE DOMAIN-CONTAINING PROTEIN"/>
    <property type="match status" value="1"/>
</dbReference>
<dbReference type="Pfam" id="PF01636">
    <property type="entry name" value="APH"/>
    <property type="match status" value="1"/>
</dbReference>
<reference evidence="2 3" key="1">
    <citation type="submission" date="2023-02" db="EMBL/GenBank/DDBJ databases">
        <title>Oceanobacillus kimchii IFOP_LL358 isolated form Alexandrium catenella lab strain.</title>
        <authorList>
            <person name="Gajardo G."/>
            <person name="Ueki S."/>
            <person name="Maruyama F."/>
        </authorList>
    </citation>
    <scope>NUCLEOTIDE SEQUENCE [LARGE SCALE GENOMIC DNA]</scope>
    <source>
        <strain evidence="2 3">IFOP_LL358</strain>
    </source>
</reference>
<feature type="domain" description="Aminoglycoside phosphotransferase" evidence="1">
    <location>
        <begin position="19"/>
        <end position="246"/>
    </location>
</feature>
<dbReference type="InterPro" id="IPR002575">
    <property type="entry name" value="Aminoglycoside_PTrfase"/>
</dbReference>
<dbReference type="InterPro" id="IPR011009">
    <property type="entry name" value="Kinase-like_dom_sf"/>
</dbReference>
<dbReference type="RefSeq" id="WP_017795311.1">
    <property type="nucleotide sequence ID" value="NZ_BSKO01000001.1"/>
</dbReference>
<dbReference type="PANTHER" id="PTHR41283">
    <property type="entry name" value="AMINOGLYCOSIDE PHOSPHOTRANSFERASE"/>
    <property type="match status" value="1"/>
</dbReference>
<accession>A0ABQ5THB8</accession>
<comment type="caution">
    <text evidence="2">The sequence shown here is derived from an EMBL/GenBank/DDBJ whole genome shotgun (WGS) entry which is preliminary data.</text>
</comment>
<dbReference type="Gene3D" id="3.90.1200.10">
    <property type="match status" value="1"/>
</dbReference>